<organism evidence="1">
    <name type="scientific">viral metagenome</name>
    <dbReference type="NCBI Taxonomy" id="1070528"/>
    <lineage>
        <taxon>unclassified sequences</taxon>
        <taxon>metagenomes</taxon>
        <taxon>organismal metagenomes</taxon>
    </lineage>
</organism>
<proteinExistence type="predicted"/>
<name>A0A2V0RH94_9ZZZZ</name>
<protein>
    <submittedName>
        <fullName evidence="1">Uncharacterized protein</fullName>
    </submittedName>
</protein>
<dbReference type="EMBL" id="BDQA01000438">
    <property type="protein sequence ID" value="GBH21908.1"/>
    <property type="molecule type" value="Genomic_RNA"/>
</dbReference>
<sequence length="278" mass="31332">MNNALVFLGGSYMRAPLSKRISPASDVWLADDRDVTEPARWAGFGDELVTGVMDRFKRFASHQQDVPAMDKALIAVATMMVPALRPWVPALMGASYITNVSRSLIRNTLKLDPQASNLEAQRMVGLLMRDAAIRERTSLQSRGLGTPTCHLADCDCNNVVADRGNPFRFQQTLTEPKSFFSSRMFEARFDPTMPSGLFGEIDLATRPFRVRINPNVVRHRRELSTVHEAMHALNHLYKWNMNHETLHMASDTILTEVIPLLLAQRQAAERFGAVNRNR</sequence>
<dbReference type="AlphaFoldDB" id="A0A2V0RH94"/>
<accession>A0A2V0RH94</accession>
<reference evidence="1" key="1">
    <citation type="submission" date="2017-04" db="EMBL/GenBank/DDBJ databases">
        <title>Unveiling RNA virosphere associated with marine microorganisms.</title>
        <authorList>
            <person name="Urayama S."/>
            <person name="Takaki Y."/>
            <person name="Nishi S."/>
            <person name="Yoshida Y."/>
            <person name="Deguchi S."/>
            <person name="Takai K."/>
            <person name="Nunoura T."/>
        </authorList>
    </citation>
    <scope>NUCLEOTIDE SEQUENCE</scope>
</reference>
<comment type="caution">
    <text evidence="1">The sequence shown here is derived from an EMBL/GenBank/DDBJ whole genome shotgun (WGS) entry which is preliminary data.</text>
</comment>
<evidence type="ECO:0000313" key="1">
    <source>
        <dbReference type="EMBL" id="GBH21908.1"/>
    </source>
</evidence>